<evidence type="ECO:0000313" key="7">
    <source>
        <dbReference type="Proteomes" id="UP000504607"/>
    </source>
</evidence>
<gene>
    <name evidence="8" type="primary">LOC105059706</name>
</gene>
<dbReference type="AlphaFoldDB" id="A0A6J0PS46"/>
<feature type="region of interest" description="Disordered" evidence="5">
    <location>
        <begin position="1"/>
        <end position="58"/>
    </location>
</feature>
<reference evidence="8" key="1">
    <citation type="submission" date="2025-08" db="UniProtKB">
        <authorList>
            <consortium name="RefSeq"/>
        </authorList>
    </citation>
    <scope>IDENTIFICATION</scope>
</reference>
<evidence type="ECO:0000313" key="8">
    <source>
        <dbReference type="RefSeq" id="XP_019710917.1"/>
    </source>
</evidence>
<evidence type="ECO:0000256" key="1">
    <source>
        <dbReference type="ARBA" id="ARBA00005652"/>
    </source>
</evidence>
<dbReference type="InterPro" id="IPR008540">
    <property type="entry name" value="BES1_N"/>
</dbReference>
<sequence>MNVKQDVEQQQHSDHSSDQYPQPPPQRRPRGFAAAAAAAGGSGKGRKEREKEKERTKLRERHRRAITSRMLTGLRQYGNFLLPARADMNDVLAALAREAGWIVEADGTTYRPSSVTAPLTVAAPPPPPPPPHTQLAPFPVRSIESPLSANSLKNSSMKASLDSQASLLRIDESLSPASLDSVVVAERDTRGEKYANASPINSPECVEADQLMRESAEGEGDFAGTPYIPVYVMLPTSIVNSYCQLVDVEATRQELRHLKSLNVDGVVVDCWWGIVEGWSPHKYEWSGYRDLFNIIREFELKLQVRLQNACYDL</sequence>
<feature type="compositionally biased region" description="Basic and acidic residues" evidence="5">
    <location>
        <begin position="1"/>
        <end position="17"/>
    </location>
</feature>
<dbReference type="EC" id="3.2.1.2" evidence="4"/>
<comment type="catalytic activity">
    <reaction evidence="4">
        <text>Hydrolysis of (1-&gt;4)-alpha-D-glucosidic linkages in polysaccharides so as to remove successive maltose units from the non-reducing ends of the chains.</text>
        <dbReference type="EC" id="3.2.1.2"/>
    </reaction>
</comment>
<protein>
    <recommendedName>
        <fullName evidence="4">Beta-amylase</fullName>
        <ecNumber evidence="4">3.2.1.2</ecNumber>
    </recommendedName>
</protein>
<evidence type="ECO:0000256" key="3">
    <source>
        <dbReference type="ARBA" id="ARBA00023326"/>
    </source>
</evidence>
<keyword evidence="7" id="KW-1185">Reference proteome</keyword>
<keyword evidence="3 4" id="KW-0624">Polysaccharide degradation</keyword>
<evidence type="ECO:0000259" key="6">
    <source>
        <dbReference type="Pfam" id="PF05687"/>
    </source>
</evidence>
<evidence type="ECO:0000256" key="4">
    <source>
        <dbReference type="RuleBase" id="RU000509"/>
    </source>
</evidence>
<keyword evidence="4" id="KW-0326">Glycosidase</keyword>
<dbReference type="InterPro" id="IPR001554">
    <property type="entry name" value="Glyco_hydro_14"/>
</dbReference>
<dbReference type="PANTHER" id="PTHR31352">
    <property type="entry name" value="BETA-AMYLASE 1, CHLOROPLASTIC"/>
    <property type="match status" value="1"/>
</dbReference>
<evidence type="ECO:0000256" key="2">
    <source>
        <dbReference type="ARBA" id="ARBA00023277"/>
    </source>
</evidence>
<evidence type="ECO:0000256" key="5">
    <source>
        <dbReference type="SAM" id="MobiDB-lite"/>
    </source>
</evidence>
<comment type="similarity">
    <text evidence="1 4">Belongs to the glycosyl hydrolase 14 family.</text>
</comment>
<dbReference type="GO" id="GO:0016161">
    <property type="term" value="F:beta-amylase activity"/>
    <property type="evidence" value="ECO:0007669"/>
    <property type="project" value="UniProtKB-EC"/>
</dbReference>
<feature type="domain" description="BES1/BZR1 plant transcription factor N-terminal" evidence="6">
    <location>
        <begin position="43"/>
        <end position="202"/>
    </location>
</feature>
<feature type="compositionally biased region" description="Basic and acidic residues" evidence="5">
    <location>
        <begin position="45"/>
        <end position="57"/>
    </location>
</feature>
<dbReference type="Pfam" id="PF01373">
    <property type="entry name" value="Glyco_hydro_14"/>
    <property type="match status" value="1"/>
</dbReference>
<dbReference type="Proteomes" id="UP000504607">
    <property type="component" value="Chromosome 16"/>
</dbReference>
<dbReference type="GO" id="GO:0006355">
    <property type="term" value="P:regulation of DNA-templated transcription"/>
    <property type="evidence" value="ECO:0007669"/>
    <property type="project" value="UniProtKB-ARBA"/>
</dbReference>
<dbReference type="PRINTS" id="PR00750">
    <property type="entry name" value="BETAAMYLASE"/>
</dbReference>
<dbReference type="SUPFAM" id="SSF51445">
    <property type="entry name" value="(Trans)glycosidases"/>
    <property type="match status" value="1"/>
</dbReference>
<dbReference type="RefSeq" id="XP_019710917.1">
    <property type="nucleotide sequence ID" value="XM_019855358.2"/>
</dbReference>
<keyword evidence="2 4" id="KW-0119">Carbohydrate metabolism</keyword>
<dbReference type="InParanoid" id="A0A6J0PS46"/>
<accession>A0A6J0PS46</accession>
<keyword evidence="4" id="KW-0378">Hydrolase</keyword>
<dbReference type="GO" id="GO:0000272">
    <property type="term" value="P:polysaccharide catabolic process"/>
    <property type="evidence" value="ECO:0007669"/>
    <property type="project" value="UniProtKB-KW"/>
</dbReference>
<dbReference type="OrthoDB" id="1660156at2759"/>
<organism evidence="7 8">
    <name type="scientific">Elaeis guineensis var. tenera</name>
    <name type="common">Oil palm</name>
    <dbReference type="NCBI Taxonomy" id="51953"/>
    <lineage>
        <taxon>Eukaryota</taxon>
        <taxon>Viridiplantae</taxon>
        <taxon>Streptophyta</taxon>
        <taxon>Embryophyta</taxon>
        <taxon>Tracheophyta</taxon>
        <taxon>Spermatophyta</taxon>
        <taxon>Magnoliopsida</taxon>
        <taxon>Liliopsida</taxon>
        <taxon>Arecaceae</taxon>
        <taxon>Arecoideae</taxon>
        <taxon>Cocoseae</taxon>
        <taxon>Elaeidinae</taxon>
        <taxon>Elaeis</taxon>
    </lineage>
</organism>
<dbReference type="InterPro" id="IPR017853">
    <property type="entry name" value="GH"/>
</dbReference>
<name>A0A6J0PS46_ELAGV</name>
<dbReference type="Pfam" id="PF05687">
    <property type="entry name" value="BES1_N"/>
    <property type="match status" value="1"/>
</dbReference>
<dbReference type="Gene3D" id="3.20.20.80">
    <property type="entry name" value="Glycosidases"/>
    <property type="match status" value="1"/>
</dbReference>
<dbReference type="PANTHER" id="PTHR31352:SF8">
    <property type="entry name" value="BETA-AMYLASE 8"/>
    <property type="match status" value="1"/>
</dbReference>
<proteinExistence type="inferred from homology"/>